<accession>A0ABR1FNE8</accession>
<evidence type="ECO:0000256" key="3">
    <source>
        <dbReference type="ARBA" id="ARBA00022840"/>
    </source>
</evidence>
<evidence type="ECO:0000256" key="2">
    <source>
        <dbReference type="ARBA" id="ARBA00022741"/>
    </source>
</evidence>
<feature type="region of interest" description="Disordered" evidence="8">
    <location>
        <begin position="16"/>
        <end position="40"/>
    </location>
</feature>
<protein>
    <recommendedName>
        <fullName evidence="7">Kinesin-like protein</fullName>
    </recommendedName>
</protein>
<evidence type="ECO:0000256" key="5">
    <source>
        <dbReference type="ARBA" id="ARBA00023175"/>
    </source>
</evidence>
<gene>
    <name evidence="10" type="ORF">SO694_00147018</name>
</gene>
<keyword evidence="5 6" id="KW-0505">Motor protein</keyword>
<name>A0ABR1FNE8_AURAN</name>
<dbReference type="InterPro" id="IPR036961">
    <property type="entry name" value="Kinesin_motor_dom_sf"/>
</dbReference>
<organism evidence="10 11">
    <name type="scientific">Aureococcus anophagefferens</name>
    <name type="common">Harmful bloom alga</name>
    <dbReference type="NCBI Taxonomy" id="44056"/>
    <lineage>
        <taxon>Eukaryota</taxon>
        <taxon>Sar</taxon>
        <taxon>Stramenopiles</taxon>
        <taxon>Ochrophyta</taxon>
        <taxon>Pelagophyceae</taxon>
        <taxon>Pelagomonadales</taxon>
        <taxon>Pelagomonadaceae</taxon>
        <taxon>Aureococcus</taxon>
    </lineage>
</organism>
<dbReference type="PROSITE" id="PS50067">
    <property type="entry name" value="KINESIN_MOTOR_2"/>
    <property type="match status" value="1"/>
</dbReference>
<dbReference type="SMART" id="SM00129">
    <property type="entry name" value="KISc"/>
    <property type="match status" value="1"/>
</dbReference>
<comment type="caution">
    <text evidence="10">The sequence shown here is derived from an EMBL/GenBank/DDBJ whole genome shotgun (WGS) entry which is preliminary data.</text>
</comment>
<dbReference type="PANTHER" id="PTHR47968">
    <property type="entry name" value="CENTROMERE PROTEIN E"/>
    <property type="match status" value="1"/>
</dbReference>
<dbReference type="Proteomes" id="UP001363151">
    <property type="component" value="Unassembled WGS sequence"/>
</dbReference>
<evidence type="ECO:0000256" key="8">
    <source>
        <dbReference type="SAM" id="MobiDB-lite"/>
    </source>
</evidence>
<keyword evidence="11" id="KW-1185">Reference proteome</keyword>
<evidence type="ECO:0000313" key="10">
    <source>
        <dbReference type="EMBL" id="KAK7234036.1"/>
    </source>
</evidence>
<evidence type="ECO:0000256" key="1">
    <source>
        <dbReference type="ARBA" id="ARBA00022701"/>
    </source>
</evidence>
<keyword evidence="2 6" id="KW-0547">Nucleotide-binding</keyword>
<dbReference type="Gene3D" id="3.40.850.10">
    <property type="entry name" value="Kinesin motor domain"/>
    <property type="match status" value="1"/>
</dbReference>
<dbReference type="PROSITE" id="PS00411">
    <property type="entry name" value="KINESIN_MOTOR_1"/>
    <property type="match status" value="1"/>
</dbReference>
<comment type="similarity">
    <text evidence="6 7">Belongs to the TRAFAC class myosin-kinesin ATPase superfamily. Kinesin family.</text>
</comment>
<evidence type="ECO:0000256" key="4">
    <source>
        <dbReference type="ARBA" id="ARBA00023054"/>
    </source>
</evidence>
<evidence type="ECO:0000256" key="6">
    <source>
        <dbReference type="PROSITE-ProRule" id="PRU00283"/>
    </source>
</evidence>
<evidence type="ECO:0000313" key="11">
    <source>
        <dbReference type="Proteomes" id="UP001363151"/>
    </source>
</evidence>
<dbReference type="InterPro" id="IPR019821">
    <property type="entry name" value="Kinesin_motor_CS"/>
</dbReference>
<dbReference type="PRINTS" id="PR00380">
    <property type="entry name" value="KINESINHEAVY"/>
</dbReference>
<evidence type="ECO:0000256" key="7">
    <source>
        <dbReference type="RuleBase" id="RU000394"/>
    </source>
</evidence>
<reference evidence="10 11" key="1">
    <citation type="submission" date="2024-03" db="EMBL/GenBank/DDBJ databases">
        <title>Aureococcus anophagefferens CCMP1851 and Kratosvirus quantuckense: Draft genome of a second virus-susceptible host strain in the model system.</title>
        <authorList>
            <person name="Chase E."/>
            <person name="Truchon A.R."/>
            <person name="Schepens W."/>
            <person name="Wilhelm S.W."/>
        </authorList>
    </citation>
    <scope>NUCLEOTIDE SEQUENCE [LARGE SCALE GENOMIC DNA]</scope>
    <source>
        <strain evidence="10 11">CCMP1851</strain>
    </source>
</reference>
<dbReference type="PANTHER" id="PTHR47968:SF36">
    <property type="entry name" value="KINESIN HEAVY CHAIN ISOFORM X1"/>
    <property type="match status" value="1"/>
</dbReference>
<evidence type="ECO:0000259" key="9">
    <source>
        <dbReference type="PROSITE" id="PS50067"/>
    </source>
</evidence>
<sequence>MGQPSDVLEEKIRVFVRSRPPQPDDDAAPPEDGGGFFLGGGDVAPASPASCLDEWSADGRVVYRKPGASPESARAFQFSGVFGPEATQADVYAACAADVVAAAASGYNGTVVAYGQTGAGKTHTMRGVEAPGKALHADAGIVPRALRDLFAAQGAAARQGVELSVSVSYVQIYCEALLDLLDPSSACALSIRERPAHAGGGVFVEGLARVPAESAEAAWDLLAAGDARRATAATSRNAASSRSHACFLVHVERRPRLGPRGSSGDVPPRRSTLTLVDLAGSERAAAVAGKPQRLEECKAINASLAALGNCVAALAKGRPHVPYRDSKLTRLLSASLGAAPRDDVARAALVPGGDAGGESRSTLEFAGRAARVAVRAAPAEVAVDYEALHARRRARRRWARSARRTSRWRTSA</sequence>
<dbReference type="InterPro" id="IPR027417">
    <property type="entry name" value="P-loop_NTPase"/>
</dbReference>
<keyword evidence="1 7" id="KW-0493">Microtubule</keyword>
<dbReference type="EMBL" id="JBBJCI010000349">
    <property type="protein sequence ID" value="KAK7234036.1"/>
    <property type="molecule type" value="Genomic_DNA"/>
</dbReference>
<feature type="binding site" evidence="6">
    <location>
        <begin position="115"/>
        <end position="122"/>
    </location>
    <ligand>
        <name>ATP</name>
        <dbReference type="ChEBI" id="CHEBI:30616"/>
    </ligand>
</feature>
<dbReference type="InterPro" id="IPR027640">
    <property type="entry name" value="Kinesin-like_fam"/>
</dbReference>
<proteinExistence type="inferred from homology"/>
<keyword evidence="3 6" id="KW-0067">ATP-binding</keyword>
<feature type="domain" description="Kinesin motor" evidence="9">
    <location>
        <begin position="11"/>
        <end position="372"/>
    </location>
</feature>
<dbReference type="Pfam" id="PF00225">
    <property type="entry name" value="Kinesin"/>
    <property type="match status" value="1"/>
</dbReference>
<keyword evidence="4" id="KW-0175">Coiled coil</keyword>
<dbReference type="SUPFAM" id="SSF52540">
    <property type="entry name" value="P-loop containing nucleoside triphosphate hydrolases"/>
    <property type="match status" value="1"/>
</dbReference>
<dbReference type="InterPro" id="IPR001752">
    <property type="entry name" value="Kinesin_motor_dom"/>
</dbReference>